<dbReference type="AlphaFoldDB" id="A0AAV0EYC9"/>
<keyword evidence="3" id="KW-1185">Reference proteome</keyword>
<dbReference type="GO" id="GO:0009941">
    <property type="term" value="C:chloroplast envelope"/>
    <property type="evidence" value="ECO:0007669"/>
    <property type="project" value="TreeGrafter"/>
</dbReference>
<evidence type="ECO:0000256" key="1">
    <source>
        <dbReference type="SAM" id="Coils"/>
    </source>
</evidence>
<evidence type="ECO:0000313" key="3">
    <source>
        <dbReference type="Proteomes" id="UP001152523"/>
    </source>
</evidence>
<name>A0AAV0EYC9_9ASTE</name>
<proteinExistence type="predicted"/>
<dbReference type="GO" id="GO:0009535">
    <property type="term" value="C:chloroplast thylakoid membrane"/>
    <property type="evidence" value="ECO:0007669"/>
    <property type="project" value="TreeGrafter"/>
</dbReference>
<feature type="coiled-coil region" evidence="1">
    <location>
        <begin position="168"/>
        <end position="195"/>
    </location>
</feature>
<dbReference type="EMBL" id="CAMAPF010000949">
    <property type="protein sequence ID" value="CAH9128255.1"/>
    <property type="molecule type" value="Genomic_DNA"/>
</dbReference>
<gene>
    <name evidence="2" type="ORF">CEPIT_LOCUS28942</name>
</gene>
<dbReference type="PANTHER" id="PTHR31755:SF3">
    <property type="entry name" value="EXOCYST COMPLEX COMPONENT SEC6"/>
    <property type="match status" value="1"/>
</dbReference>
<comment type="caution">
    <text evidence="2">The sequence shown here is derived from an EMBL/GenBank/DDBJ whole genome shotgun (WGS) entry which is preliminary data.</text>
</comment>
<reference evidence="2" key="1">
    <citation type="submission" date="2022-07" db="EMBL/GenBank/DDBJ databases">
        <authorList>
            <person name="Macas J."/>
            <person name="Novak P."/>
            <person name="Neumann P."/>
        </authorList>
    </citation>
    <scope>NUCLEOTIDE SEQUENCE</scope>
</reference>
<accession>A0AAV0EYC9</accession>
<organism evidence="2 3">
    <name type="scientific">Cuscuta epithymum</name>
    <dbReference type="NCBI Taxonomy" id="186058"/>
    <lineage>
        <taxon>Eukaryota</taxon>
        <taxon>Viridiplantae</taxon>
        <taxon>Streptophyta</taxon>
        <taxon>Embryophyta</taxon>
        <taxon>Tracheophyta</taxon>
        <taxon>Spermatophyta</taxon>
        <taxon>Magnoliopsida</taxon>
        <taxon>eudicotyledons</taxon>
        <taxon>Gunneridae</taxon>
        <taxon>Pentapetalae</taxon>
        <taxon>asterids</taxon>
        <taxon>lamiids</taxon>
        <taxon>Solanales</taxon>
        <taxon>Convolvulaceae</taxon>
        <taxon>Cuscuteae</taxon>
        <taxon>Cuscuta</taxon>
        <taxon>Cuscuta subgen. Cuscuta</taxon>
    </lineage>
</organism>
<keyword evidence="1" id="KW-0175">Coiled coil</keyword>
<evidence type="ECO:0000313" key="2">
    <source>
        <dbReference type="EMBL" id="CAH9128255.1"/>
    </source>
</evidence>
<protein>
    <submittedName>
        <fullName evidence="2">Uncharacterized protein</fullName>
    </submittedName>
</protein>
<dbReference type="InterPro" id="IPR040320">
    <property type="entry name" value="At4g37920-like"/>
</dbReference>
<dbReference type="Proteomes" id="UP001152523">
    <property type="component" value="Unassembled WGS sequence"/>
</dbReference>
<sequence length="247" mass="28722">MEFTCSVASLSPCFASRNSASRPLTVFLDSDFHFEEEENARLCLFFPKVRLKSSLVQSVVADTAKSLSISAKEHNPCFEESIPTTTAYKADAKEEYVRKDTVEGVGVNDMIRVCDKLIEVFMVDKPTPTDWKRLIAFSREWTNIRPHFYERCLERADKESDFEMKHKLLRLSRKLKEIDNDIQRHNELLKAIRSSPCEISEIDSRRRKDFTKAFFFHVNTLAESYYDNPEEQNGKLFVGLSLMPIHY</sequence>
<dbReference type="PANTHER" id="PTHR31755">
    <property type="entry name" value="FOLATE RECEPTOR-LIKE"/>
    <property type="match status" value="1"/>
</dbReference>